<dbReference type="STRING" id="6832.A0A553PQA2"/>
<dbReference type="GO" id="GO:0005634">
    <property type="term" value="C:nucleus"/>
    <property type="evidence" value="ECO:0007669"/>
    <property type="project" value="UniProtKB-SubCell"/>
</dbReference>
<evidence type="ECO:0000313" key="11">
    <source>
        <dbReference type="Proteomes" id="UP000318571"/>
    </source>
</evidence>
<feature type="compositionally biased region" description="Polar residues" evidence="8">
    <location>
        <begin position="152"/>
        <end position="179"/>
    </location>
</feature>
<dbReference type="OMA" id="TECSAVK"/>
<accession>A0A553PQA2</accession>
<evidence type="ECO:0000256" key="3">
    <source>
        <dbReference type="ARBA" id="ARBA00022737"/>
    </source>
</evidence>
<dbReference type="FunFam" id="3.30.160.60:FF:002343">
    <property type="entry name" value="Zinc finger protein 33A"/>
    <property type="match status" value="1"/>
</dbReference>
<keyword evidence="2" id="KW-0479">Metal-binding</keyword>
<feature type="region of interest" description="Disordered" evidence="8">
    <location>
        <begin position="1"/>
        <end position="24"/>
    </location>
</feature>
<dbReference type="EMBL" id="VCGU01000002">
    <property type="protein sequence ID" value="TRY79868.1"/>
    <property type="molecule type" value="Genomic_DNA"/>
</dbReference>
<keyword evidence="11" id="KW-1185">Reference proteome</keyword>
<evidence type="ECO:0000256" key="6">
    <source>
        <dbReference type="ARBA" id="ARBA00023242"/>
    </source>
</evidence>
<evidence type="ECO:0000256" key="8">
    <source>
        <dbReference type="SAM" id="MobiDB-lite"/>
    </source>
</evidence>
<evidence type="ECO:0000256" key="5">
    <source>
        <dbReference type="ARBA" id="ARBA00022833"/>
    </source>
</evidence>
<keyword evidence="5" id="KW-0862">Zinc</keyword>
<dbReference type="Gene3D" id="3.30.160.60">
    <property type="entry name" value="Classic Zinc Finger"/>
    <property type="match status" value="2"/>
</dbReference>
<keyword evidence="6" id="KW-0539">Nucleus</keyword>
<feature type="compositionally biased region" description="Polar residues" evidence="8">
    <location>
        <begin position="198"/>
        <end position="218"/>
    </location>
</feature>
<evidence type="ECO:0000256" key="1">
    <source>
        <dbReference type="ARBA" id="ARBA00004123"/>
    </source>
</evidence>
<keyword evidence="4 7" id="KW-0863">Zinc-finger</keyword>
<dbReference type="FunFam" id="3.30.160.60:FF:000671">
    <property type="entry name" value="Zinc finger protein 26"/>
    <property type="match status" value="1"/>
</dbReference>
<feature type="compositionally biased region" description="Low complexity" evidence="8">
    <location>
        <begin position="180"/>
        <end position="197"/>
    </location>
</feature>
<dbReference type="Proteomes" id="UP000318571">
    <property type="component" value="Chromosome 6"/>
</dbReference>
<name>A0A553PQA2_TIGCA</name>
<proteinExistence type="predicted"/>
<feature type="domain" description="C2H2-type" evidence="9">
    <location>
        <begin position="302"/>
        <end position="329"/>
    </location>
</feature>
<protein>
    <recommendedName>
        <fullName evidence="9">C2H2-type domain-containing protein</fullName>
    </recommendedName>
</protein>
<feature type="domain" description="C2H2-type" evidence="9">
    <location>
        <begin position="330"/>
        <end position="357"/>
    </location>
</feature>
<evidence type="ECO:0000259" key="9">
    <source>
        <dbReference type="PROSITE" id="PS50157"/>
    </source>
</evidence>
<dbReference type="PANTHER" id="PTHR24394">
    <property type="entry name" value="ZINC FINGER PROTEIN"/>
    <property type="match status" value="1"/>
</dbReference>
<dbReference type="GO" id="GO:0008270">
    <property type="term" value="F:zinc ion binding"/>
    <property type="evidence" value="ECO:0007669"/>
    <property type="project" value="UniProtKB-KW"/>
</dbReference>
<dbReference type="GO" id="GO:0000981">
    <property type="term" value="F:DNA-binding transcription factor activity, RNA polymerase II-specific"/>
    <property type="evidence" value="ECO:0007669"/>
    <property type="project" value="TreeGrafter"/>
</dbReference>
<dbReference type="Pfam" id="PF00096">
    <property type="entry name" value="zf-C2H2"/>
    <property type="match status" value="2"/>
</dbReference>
<dbReference type="AlphaFoldDB" id="A0A553PQA2"/>
<dbReference type="PROSITE" id="PS00028">
    <property type="entry name" value="ZINC_FINGER_C2H2_1"/>
    <property type="match status" value="2"/>
</dbReference>
<keyword evidence="3" id="KW-0677">Repeat</keyword>
<evidence type="ECO:0000256" key="4">
    <source>
        <dbReference type="ARBA" id="ARBA00022771"/>
    </source>
</evidence>
<organism evidence="10 11">
    <name type="scientific">Tigriopus californicus</name>
    <name type="common">Marine copepod</name>
    <dbReference type="NCBI Taxonomy" id="6832"/>
    <lineage>
        <taxon>Eukaryota</taxon>
        <taxon>Metazoa</taxon>
        <taxon>Ecdysozoa</taxon>
        <taxon>Arthropoda</taxon>
        <taxon>Crustacea</taxon>
        <taxon>Multicrustacea</taxon>
        <taxon>Hexanauplia</taxon>
        <taxon>Copepoda</taxon>
        <taxon>Harpacticoida</taxon>
        <taxon>Harpacticidae</taxon>
        <taxon>Tigriopus</taxon>
    </lineage>
</organism>
<comment type="subcellular location">
    <subcellularLocation>
        <location evidence="1">Nucleus</location>
    </subcellularLocation>
</comment>
<gene>
    <name evidence="10" type="ORF">TCAL_06040</name>
</gene>
<evidence type="ECO:0000313" key="10">
    <source>
        <dbReference type="EMBL" id="TRY79868.1"/>
    </source>
</evidence>
<sequence length="361" mass="39477">MMGGSNVMPPTSNHLDQEEGSSEDIWDLDSHTVKRYSVIPTTPHFEYGNGASIGGMLGDHGKGGEGPLIWSEDDRFMPIMAAHSNNSNNNTNTISHNPNLLCTMGTSTLPRRCTPPLPITTSNPATPTTGNATSNAVTPSSVGSNHIGPESGSGNVQSTHLDGGENASNFFFDRSNSNEPQQQQQQQQQQQPSQQQPTMQDLTFSQQSCPPNNYSENMLSAPSDMYHVQYGSYDYGNMDEYNSTAVYGINAGNGTGYGGAQLGLNAGFTGNIDDDYSLMDKLNPQQKALDEHLAKHAGDKPYKCDVCPKQFNHKTDLRRHMCLHTGEKPFSCDVCGKGFIREDRMIKHSDTHKKKQPLMIQ</sequence>
<dbReference type="InterPro" id="IPR013087">
    <property type="entry name" value="Znf_C2H2_type"/>
</dbReference>
<evidence type="ECO:0000256" key="2">
    <source>
        <dbReference type="ARBA" id="ARBA00022723"/>
    </source>
</evidence>
<evidence type="ECO:0000256" key="7">
    <source>
        <dbReference type="PROSITE-ProRule" id="PRU00042"/>
    </source>
</evidence>
<dbReference type="PANTHER" id="PTHR24394:SF29">
    <property type="entry name" value="MYONEURIN"/>
    <property type="match status" value="1"/>
</dbReference>
<dbReference type="InterPro" id="IPR036236">
    <property type="entry name" value="Znf_C2H2_sf"/>
</dbReference>
<reference evidence="10 11" key="1">
    <citation type="journal article" date="2018" name="Nat. Ecol. Evol.">
        <title>Genomic signatures of mitonuclear coevolution across populations of Tigriopus californicus.</title>
        <authorList>
            <person name="Barreto F.S."/>
            <person name="Watson E.T."/>
            <person name="Lima T.G."/>
            <person name="Willett C.S."/>
            <person name="Edmands S."/>
            <person name="Li W."/>
            <person name="Burton R.S."/>
        </authorList>
    </citation>
    <scope>NUCLEOTIDE SEQUENCE [LARGE SCALE GENOMIC DNA]</scope>
    <source>
        <strain evidence="10 11">San Diego</strain>
    </source>
</reference>
<feature type="compositionally biased region" description="Polar residues" evidence="8">
    <location>
        <begin position="119"/>
        <end position="144"/>
    </location>
</feature>
<comment type="caution">
    <text evidence="10">The sequence shown here is derived from an EMBL/GenBank/DDBJ whole genome shotgun (WGS) entry which is preliminary data.</text>
</comment>
<feature type="region of interest" description="Disordered" evidence="8">
    <location>
        <begin position="112"/>
        <end position="218"/>
    </location>
</feature>
<dbReference type="SUPFAM" id="SSF57667">
    <property type="entry name" value="beta-beta-alpha zinc fingers"/>
    <property type="match status" value="1"/>
</dbReference>
<dbReference type="SMART" id="SM00355">
    <property type="entry name" value="ZnF_C2H2"/>
    <property type="match status" value="2"/>
</dbReference>
<dbReference type="PROSITE" id="PS50157">
    <property type="entry name" value="ZINC_FINGER_C2H2_2"/>
    <property type="match status" value="2"/>
</dbReference>